<reference evidence="3" key="1">
    <citation type="submission" date="2016-11" db="UniProtKB">
        <authorList>
            <consortium name="WormBaseParasite"/>
        </authorList>
    </citation>
    <scope>IDENTIFICATION</scope>
</reference>
<accession>A0A1I7X644</accession>
<organism evidence="2 3">
    <name type="scientific">Heterorhabditis bacteriophora</name>
    <name type="common">Entomopathogenic nematode worm</name>
    <dbReference type="NCBI Taxonomy" id="37862"/>
    <lineage>
        <taxon>Eukaryota</taxon>
        <taxon>Metazoa</taxon>
        <taxon>Ecdysozoa</taxon>
        <taxon>Nematoda</taxon>
        <taxon>Chromadorea</taxon>
        <taxon>Rhabditida</taxon>
        <taxon>Rhabditina</taxon>
        <taxon>Rhabditomorpha</taxon>
        <taxon>Strongyloidea</taxon>
        <taxon>Heterorhabditidae</taxon>
        <taxon>Heterorhabditis</taxon>
    </lineage>
</organism>
<evidence type="ECO:0000256" key="1">
    <source>
        <dbReference type="SAM" id="Phobius"/>
    </source>
</evidence>
<feature type="transmembrane region" description="Helical" evidence="1">
    <location>
        <begin position="129"/>
        <end position="146"/>
    </location>
</feature>
<proteinExistence type="predicted"/>
<evidence type="ECO:0000313" key="3">
    <source>
        <dbReference type="WBParaSite" id="Hba_12866"/>
    </source>
</evidence>
<keyword evidence="2" id="KW-1185">Reference proteome</keyword>
<keyword evidence="1" id="KW-1133">Transmembrane helix</keyword>
<dbReference type="Proteomes" id="UP000095283">
    <property type="component" value="Unplaced"/>
</dbReference>
<keyword evidence="1" id="KW-0472">Membrane</keyword>
<dbReference type="AlphaFoldDB" id="A0A1I7X644"/>
<protein>
    <submittedName>
        <fullName evidence="3">Laminin EGF-like domain-containing protein</fullName>
    </submittedName>
</protein>
<keyword evidence="1" id="KW-0812">Transmembrane</keyword>
<sequence>MDKVHCMSQHCILNTSDMEESHFNAVLRHTVYFIHQVFIRLVVHFTLLMRHEYSYLLQIDEFEEITTSTPTSLYPFPQHQKYVQTIIIANTLKRFSTVLFTVVLHYHSSQTCHIDLLVSDMSEDLMHTTYFILTIILALSTLAIYVDSFNVPPTGQCFVPSGGNCFRCDCYKQLKCYKGTCR</sequence>
<evidence type="ECO:0000313" key="2">
    <source>
        <dbReference type="Proteomes" id="UP000095283"/>
    </source>
</evidence>
<dbReference type="WBParaSite" id="Hba_12866">
    <property type="protein sequence ID" value="Hba_12866"/>
    <property type="gene ID" value="Hba_12866"/>
</dbReference>
<name>A0A1I7X644_HETBA</name>